<comment type="caution">
    <text evidence="2">The sequence shown here is derived from an EMBL/GenBank/DDBJ whole genome shotgun (WGS) entry which is preliminary data.</text>
</comment>
<dbReference type="Proteomes" id="UP000184388">
    <property type="component" value="Unassembled WGS sequence"/>
</dbReference>
<protein>
    <submittedName>
        <fullName evidence="2">Uncharacterized protein</fullName>
    </submittedName>
</protein>
<gene>
    <name evidence="2" type="ORF">SAMN05216268_116118</name>
</gene>
<name>A0A9X8N4F3_9ACTN</name>
<dbReference type="RefSeq" id="WP_143179705.1">
    <property type="nucleotide sequence ID" value="NZ_FRBK01000016.1"/>
</dbReference>
<evidence type="ECO:0000313" key="3">
    <source>
        <dbReference type="Proteomes" id="UP000184388"/>
    </source>
</evidence>
<reference evidence="3" key="1">
    <citation type="submission" date="2016-11" db="EMBL/GenBank/DDBJ databases">
        <authorList>
            <person name="Jaros S."/>
            <person name="Januszkiewicz K."/>
            <person name="Wedrychowicz H."/>
        </authorList>
    </citation>
    <scope>NUCLEOTIDE SEQUENCE [LARGE SCALE GENOMIC DNA]</scope>
    <source>
        <strain evidence="3">CGMCC 4.3555</strain>
    </source>
</reference>
<organism evidence="2 3">
    <name type="scientific">Streptomyces yunnanensis</name>
    <dbReference type="NCBI Taxonomy" id="156453"/>
    <lineage>
        <taxon>Bacteria</taxon>
        <taxon>Bacillati</taxon>
        <taxon>Actinomycetota</taxon>
        <taxon>Actinomycetes</taxon>
        <taxon>Kitasatosporales</taxon>
        <taxon>Streptomycetaceae</taxon>
        <taxon>Streptomyces</taxon>
    </lineage>
</organism>
<dbReference type="EMBL" id="FRBK01000016">
    <property type="protein sequence ID" value="SHM92771.1"/>
    <property type="molecule type" value="Genomic_DNA"/>
</dbReference>
<evidence type="ECO:0000313" key="2">
    <source>
        <dbReference type="EMBL" id="SHM92771.1"/>
    </source>
</evidence>
<feature type="region of interest" description="Disordered" evidence="1">
    <location>
        <begin position="30"/>
        <end position="68"/>
    </location>
</feature>
<accession>A0A9X8N4F3</accession>
<sequence length="68" mass="7165">MNILSAALPEFLGALAATLVTALCSRGVQHLKARRRPPTVRQRPTGPEVSDPPAEVARSGVPEPPSEP</sequence>
<dbReference type="AlphaFoldDB" id="A0A9X8N4F3"/>
<evidence type="ECO:0000256" key="1">
    <source>
        <dbReference type="SAM" id="MobiDB-lite"/>
    </source>
</evidence>
<proteinExistence type="predicted"/>